<organism evidence="1 2">
    <name type="scientific">Racocetra fulgida</name>
    <dbReference type="NCBI Taxonomy" id="60492"/>
    <lineage>
        <taxon>Eukaryota</taxon>
        <taxon>Fungi</taxon>
        <taxon>Fungi incertae sedis</taxon>
        <taxon>Mucoromycota</taxon>
        <taxon>Glomeromycotina</taxon>
        <taxon>Glomeromycetes</taxon>
        <taxon>Diversisporales</taxon>
        <taxon>Gigasporaceae</taxon>
        <taxon>Racocetra</taxon>
    </lineage>
</organism>
<dbReference type="AlphaFoldDB" id="A0A9N9FAG4"/>
<evidence type="ECO:0000313" key="1">
    <source>
        <dbReference type="EMBL" id="CAG8519706.1"/>
    </source>
</evidence>
<sequence>MKYIENAIKELAETHVANLQPNHELGKNEKQIILVFYTKY</sequence>
<protein>
    <submittedName>
        <fullName evidence="1">507_t:CDS:1</fullName>
    </submittedName>
</protein>
<dbReference type="EMBL" id="CAJVPZ010002815">
    <property type="protein sequence ID" value="CAG8519706.1"/>
    <property type="molecule type" value="Genomic_DNA"/>
</dbReference>
<evidence type="ECO:0000313" key="2">
    <source>
        <dbReference type="Proteomes" id="UP000789396"/>
    </source>
</evidence>
<accession>A0A9N9FAG4</accession>
<keyword evidence="2" id="KW-1185">Reference proteome</keyword>
<dbReference type="Proteomes" id="UP000789396">
    <property type="component" value="Unassembled WGS sequence"/>
</dbReference>
<comment type="caution">
    <text evidence="1">The sequence shown here is derived from an EMBL/GenBank/DDBJ whole genome shotgun (WGS) entry which is preliminary data.</text>
</comment>
<name>A0A9N9FAG4_9GLOM</name>
<reference evidence="1" key="1">
    <citation type="submission" date="2021-06" db="EMBL/GenBank/DDBJ databases">
        <authorList>
            <person name="Kallberg Y."/>
            <person name="Tangrot J."/>
            <person name="Rosling A."/>
        </authorList>
    </citation>
    <scope>NUCLEOTIDE SEQUENCE</scope>
    <source>
        <strain evidence="1">IN212</strain>
    </source>
</reference>
<gene>
    <name evidence="1" type="ORF">RFULGI_LOCUS3292</name>
</gene>
<proteinExistence type="predicted"/>